<dbReference type="EMBL" id="PVZC01000005">
    <property type="protein sequence ID" value="PRX97962.1"/>
    <property type="molecule type" value="Genomic_DNA"/>
</dbReference>
<dbReference type="AlphaFoldDB" id="A0A2T0Q2D5"/>
<feature type="transmembrane region" description="Helical" evidence="1">
    <location>
        <begin position="108"/>
        <end position="127"/>
    </location>
</feature>
<reference evidence="3 4" key="1">
    <citation type="submission" date="2018-03" db="EMBL/GenBank/DDBJ databases">
        <title>Genomic Encyclopedia of Archaeal and Bacterial Type Strains, Phase II (KMG-II): from individual species to whole genera.</title>
        <authorList>
            <person name="Goeker M."/>
        </authorList>
    </citation>
    <scope>NUCLEOTIDE SEQUENCE [LARGE SCALE GENOMIC DNA]</scope>
    <source>
        <strain evidence="3 4">DSM 45601</strain>
    </source>
</reference>
<dbReference type="Proteomes" id="UP000237846">
    <property type="component" value="Unassembled WGS sequence"/>
</dbReference>
<keyword evidence="4" id="KW-1185">Reference proteome</keyword>
<accession>A0A2T0Q2D5</accession>
<evidence type="ECO:0000313" key="3">
    <source>
        <dbReference type="EMBL" id="PRX97962.1"/>
    </source>
</evidence>
<feature type="domain" description="Acyltransferase 3" evidence="2">
    <location>
        <begin position="26"/>
        <end position="368"/>
    </location>
</feature>
<dbReference type="InterPro" id="IPR002656">
    <property type="entry name" value="Acyl_transf_3_dom"/>
</dbReference>
<evidence type="ECO:0000256" key="1">
    <source>
        <dbReference type="SAM" id="Phobius"/>
    </source>
</evidence>
<evidence type="ECO:0000313" key="4">
    <source>
        <dbReference type="Proteomes" id="UP000237846"/>
    </source>
</evidence>
<sequence length="423" mass="45368">MRTVATVACPTRRGDDAHRSAAPRLHGLDALRAGALLLGIVLHSLLPFDPAADWLVADERSSALAAVAVSVIHLFRMSLFMLLAGYFGRLVLHRRGWSRYLGDRLLRIGLPFVVFWPLAVLPLWPLMVLDARLRGAPDPAPRAAAHPLLALPPGQLWFLLVLLQSVLIVLIVRALILAVIGPRRAARSAEWAGRLLAAPLGVLPAAVPYWAALLRQGTVDGGIAAPAALAPDLAALTAYAGAFTVGWALQADPGALRRIARSWPAHLTAAVGTTVPALLAAGPGAPLPLSAAVTAVAGWSWVYALLGICVRFLHAERPAIRYLADASYWMYLTHLPLLIAIEIPLARLDLPIAVKLAATWLAAGAALVAGYHLLVRSTPVGHWLNGHRYPFRPLQAPWRNDARRIRPASPAAPHRPRGLDRAP</sequence>
<keyword evidence="1" id="KW-1133">Transmembrane helix</keyword>
<gene>
    <name evidence="3" type="ORF">CLV72_105315</name>
</gene>
<keyword evidence="1" id="KW-0812">Transmembrane</keyword>
<evidence type="ECO:0000259" key="2">
    <source>
        <dbReference type="Pfam" id="PF01757"/>
    </source>
</evidence>
<feature type="transmembrane region" description="Helical" evidence="1">
    <location>
        <begin position="326"/>
        <end position="346"/>
    </location>
</feature>
<protein>
    <submittedName>
        <fullName evidence="3">Glucan biosynthesis protein C</fullName>
    </submittedName>
</protein>
<feature type="transmembrane region" description="Helical" evidence="1">
    <location>
        <begin position="263"/>
        <end position="285"/>
    </location>
</feature>
<feature type="transmembrane region" description="Helical" evidence="1">
    <location>
        <begin position="63"/>
        <end position="87"/>
    </location>
</feature>
<feature type="transmembrane region" description="Helical" evidence="1">
    <location>
        <begin position="291"/>
        <end position="314"/>
    </location>
</feature>
<dbReference type="Pfam" id="PF01757">
    <property type="entry name" value="Acyl_transf_3"/>
    <property type="match status" value="1"/>
</dbReference>
<organism evidence="3 4">
    <name type="scientific">Allonocardiopsis opalescens</name>
    <dbReference type="NCBI Taxonomy" id="1144618"/>
    <lineage>
        <taxon>Bacteria</taxon>
        <taxon>Bacillati</taxon>
        <taxon>Actinomycetota</taxon>
        <taxon>Actinomycetes</taxon>
        <taxon>Streptosporangiales</taxon>
        <taxon>Allonocardiopsis</taxon>
    </lineage>
</organism>
<comment type="caution">
    <text evidence="3">The sequence shown here is derived from an EMBL/GenBank/DDBJ whole genome shotgun (WGS) entry which is preliminary data.</text>
</comment>
<feature type="transmembrane region" description="Helical" evidence="1">
    <location>
        <begin position="30"/>
        <end position="48"/>
    </location>
</feature>
<feature type="transmembrane region" description="Helical" evidence="1">
    <location>
        <begin position="233"/>
        <end position="251"/>
    </location>
</feature>
<feature type="transmembrane region" description="Helical" evidence="1">
    <location>
        <begin position="352"/>
        <end position="374"/>
    </location>
</feature>
<dbReference type="PANTHER" id="PTHR36927:SF1">
    <property type="entry name" value="MDO-LIKE PROTEIN"/>
    <property type="match status" value="1"/>
</dbReference>
<name>A0A2T0Q2D5_9ACTN</name>
<keyword evidence="1" id="KW-0472">Membrane</keyword>
<dbReference type="PANTHER" id="PTHR36927">
    <property type="entry name" value="BLR4337 PROTEIN"/>
    <property type="match status" value="1"/>
</dbReference>
<proteinExistence type="predicted"/>
<dbReference type="InterPro" id="IPR050623">
    <property type="entry name" value="Glucan_succinyl_AcylTrfase"/>
</dbReference>
<feature type="transmembrane region" description="Helical" evidence="1">
    <location>
        <begin position="156"/>
        <end position="180"/>
    </location>
</feature>
<feature type="transmembrane region" description="Helical" evidence="1">
    <location>
        <begin position="192"/>
        <end position="213"/>
    </location>
</feature>
<dbReference type="GO" id="GO:0016747">
    <property type="term" value="F:acyltransferase activity, transferring groups other than amino-acyl groups"/>
    <property type="evidence" value="ECO:0007669"/>
    <property type="project" value="InterPro"/>
</dbReference>